<sequence length="419" mass="47187">MASLLVLLSLLSLLALVVPLPRSTVFPILTHAVAFSIPILFRQCSRRRQRRAASRATTGSGEYGTETTGLYGLDHAVLNARLKFPPDKMWMNMGYWRDATELPEACEALVERILQSAGLLNQMRENYELPGRKNSGLVKRVLLDLGFGCGEQTLYLMNRTFTGTVDTKGDRQENMPASLFQRYVGITLDKTQYEFANSRVTASRHHDGENGRCSNQTRPHGPETVQLFCGDAANPSSWSSELRQAIDIAFAQEKEQHGNHPINTERYVLALDTAYHFRPSRRDIFRYTHSVLHAHFLAFDIFLAAPSSRLRSVLNNLLLRLLTPSLSAPFSNFVTPTTYKSQLRDAGYAEENIMIEDITEHVFPGLADFLERKDQQLISFGLSGFSKWRISGWLFRWLSSGGILRAGIVVAKWAGKTQD</sequence>
<feature type="signal peptide" evidence="2">
    <location>
        <begin position="1"/>
        <end position="19"/>
    </location>
</feature>
<dbReference type="InterPro" id="IPR019742">
    <property type="entry name" value="MacrogloblnA2_CS"/>
</dbReference>
<dbReference type="VEuPathDB" id="FungiDB:CPC735_052930"/>
<dbReference type="OrthoDB" id="61390at2759"/>
<evidence type="ECO:0000256" key="2">
    <source>
        <dbReference type="SAM" id="SignalP"/>
    </source>
</evidence>
<evidence type="ECO:0000256" key="1">
    <source>
        <dbReference type="ARBA" id="ARBA00023157"/>
    </source>
</evidence>
<organism evidence="3 4">
    <name type="scientific">Coccidioides posadasii (strain C735)</name>
    <name type="common">Valley fever fungus</name>
    <dbReference type="NCBI Taxonomy" id="222929"/>
    <lineage>
        <taxon>Eukaryota</taxon>
        <taxon>Fungi</taxon>
        <taxon>Dikarya</taxon>
        <taxon>Ascomycota</taxon>
        <taxon>Pezizomycotina</taxon>
        <taxon>Eurotiomycetes</taxon>
        <taxon>Eurotiomycetidae</taxon>
        <taxon>Onygenales</taxon>
        <taxon>Onygenaceae</taxon>
        <taxon>Coccidioides</taxon>
    </lineage>
</organism>
<dbReference type="PROSITE" id="PS00477">
    <property type="entry name" value="ALPHA_2_MACROGLOBULIN"/>
    <property type="match status" value="1"/>
</dbReference>
<dbReference type="Gene3D" id="3.40.50.150">
    <property type="entry name" value="Vaccinia Virus protein VP39"/>
    <property type="match status" value="1"/>
</dbReference>
<name>C5PHC0_COCP7</name>
<keyword evidence="2" id="KW-0732">Signal</keyword>
<dbReference type="KEGG" id="cpw:9691538"/>
<dbReference type="EMBL" id="ACFW01000049">
    <property type="protein sequence ID" value="EER23923.1"/>
    <property type="molecule type" value="Genomic_DNA"/>
</dbReference>
<accession>C5PHC0</accession>
<feature type="chain" id="PRO_5002956531" evidence="2">
    <location>
        <begin position="20"/>
        <end position="419"/>
    </location>
</feature>
<dbReference type="InterPro" id="IPR029063">
    <property type="entry name" value="SAM-dependent_MTases_sf"/>
</dbReference>
<proteinExistence type="predicted"/>
<keyword evidence="1" id="KW-1015">Disulfide bond</keyword>
<dbReference type="HOGENOM" id="CLU_039068_3_0_1"/>
<dbReference type="AlphaFoldDB" id="C5PHC0"/>
<evidence type="ECO:0000313" key="3">
    <source>
        <dbReference type="EMBL" id="EER23923.1"/>
    </source>
</evidence>
<gene>
    <name evidence="3" type="ORF">CPC735_052930</name>
</gene>
<dbReference type="SUPFAM" id="SSF53335">
    <property type="entry name" value="S-adenosyl-L-methionine-dependent methyltransferases"/>
    <property type="match status" value="1"/>
</dbReference>
<dbReference type="Proteomes" id="UP000009084">
    <property type="component" value="Unassembled WGS sequence"/>
</dbReference>
<protein>
    <submittedName>
        <fullName evidence="3">Uncharacterized protein</fullName>
    </submittedName>
</protein>
<evidence type="ECO:0000313" key="4">
    <source>
        <dbReference type="Proteomes" id="UP000009084"/>
    </source>
</evidence>
<reference evidence="3 4" key="1">
    <citation type="journal article" date="2009" name="Genome Res.">
        <title>Comparative genomic analyses of the human fungal pathogens Coccidioides and their relatives.</title>
        <authorList>
            <person name="Sharpton T.J."/>
            <person name="Stajich J.E."/>
            <person name="Rounsley S.D."/>
            <person name="Gardner M.J."/>
            <person name="Wortman J.R."/>
            <person name="Jordar V.S."/>
            <person name="Maiti R."/>
            <person name="Kodira C.D."/>
            <person name="Neafsey D.E."/>
            <person name="Zeng Q."/>
            <person name="Hung C.-Y."/>
            <person name="McMahan C."/>
            <person name="Muszewska A."/>
            <person name="Grynberg M."/>
            <person name="Mandel M.A."/>
            <person name="Kellner E.M."/>
            <person name="Barker B.M."/>
            <person name="Galgiani J.N."/>
            <person name="Orbach M.J."/>
            <person name="Kirkland T.N."/>
            <person name="Cole G.T."/>
            <person name="Henn M.R."/>
            <person name="Birren B.W."/>
            <person name="Taylor J.W."/>
        </authorList>
    </citation>
    <scope>NUCLEOTIDE SEQUENCE [LARGE SCALE GENOMIC DNA]</scope>
    <source>
        <strain evidence="4">C735</strain>
    </source>
</reference>
<comment type="caution">
    <text evidence="3">The sequence shown here is derived from an EMBL/GenBank/DDBJ whole genome shotgun (WGS) entry which is preliminary data.</text>
</comment>